<organism evidence="2 3">
    <name type="scientific">Arabis alpina</name>
    <name type="common">Alpine rock-cress</name>
    <dbReference type="NCBI Taxonomy" id="50452"/>
    <lineage>
        <taxon>Eukaryota</taxon>
        <taxon>Viridiplantae</taxon>
        <taxon>Streptophyta</taxon>
        <taxon>Embryophyta</taxon>
        <taxon>Tracheophyta</taxon>
        <taxon>Spermatophyta</taxon>
        <taxon>Magnoliopsida</taxon>
        <taxon>eudicotyledons</taxon>
        <taxon>Gunneridae</taxon>
        <taxon>Pentapetalae</taxon>
        <taxon>rosids</taxon>
        <taxon>malvids</taxon>
        <taxon>Brassicales</taxon>
        <taxon>Brassicaceae</taxon>
        <taxon>Arabideae</taxon>
        <taxon>Arabis</taxon>
    </lineage>
</organism>
<gene>
    <name evidence="2" type="ordered locus">AALP_Aa6g337200</name>
</gene>
<evidence type="ECO:0000256" key="1">
    <source>
        <dbReference type="SAM" id="Phobius"/>
    </source>
</evidence>
<dbReference type="AlphaFoldDB" id="A0A087GTE7"/>
<keyword evidence="1" id="KW-1133">Transmembrane helix</keyword>
<evidence type="ECO:0000313" key="2">
    <source>
        <dbReference type="EMBL" id="KFK33149.1"/>
    </source>
</evidence>
<dbReference type="OMA" id="CKHPVGP"/>
<proteinExistence type="predicted"/>
<dbReference type="OrthoDB" id="1093733at2759"/>
<dbReference type="Gramene" id="KFK33149">
    <property type="protein sequence ID" value="KFK33149"/>
    <property type="gene ID" value="AALP_AA6G337200"/>
</dbReference>
<keyword evidence="1" id="KW-0812">Transmembrane</keyword>
<protein>
    <submittedName>
        <fullName evidence="2">Uncharacterized protein</fullName>
    </submittedName>
</protein>
<keyword evidence="3" id="KW-1185">Reference proteome</keyword>
<sequence>MESKGSSSYLLFITIMVMFIISGPISVDANCKHPVGPYTDSCFTDCITGKYGFEYESAFCLRDHTGTCVECCCEKINE</sequence>
<accession>A0A087GTE7</accession>
<dbReference type="Proteomes" id="UP000029120">
    <property type="component" value="Chromosome 6"/>
</dbReference>
<dbReference type="EMBL" id="CM002874">
    <property type="protein sequence ID" value="KFK33149.1"/>
    <property type="molecule type" value="Genomic_DNA"/>
</dbReference>
<name>A0A087GTE7_ARAAL</name>
<feature type="transmembrane region" description="Helical" evidence="1">
    <location>
        <begin position="9"/>
        <end position="27"/>
    </location>
</feature>
<evidence type="ECO:0000313" key="3">
    <source>
        <dbReference type="Proteomes" id="UP000029120"/>
    </source>
</evidence>
<keyword evidence="1" id="KW-0472">Membrane</keyword>
<reference evidence="3" key="1">
    <citation type="journal article" date="2015" name="Nat. Plants">
        <title>Genome expansion of Arabis alpina linked with retrotransposition and reduced symmetric DNA methylation.</title>
        <authorList>
            <person name="Willing E.M."/>
            <person name="Rawat V."/>
            <person name="Mandakova T."/>
            <person name="Maumus F."/>
            <person name="James G.V."/>
            <person name="Nordstroem K.J."/>
            <person name="Becker C."/>
            <person name="Warthmann N."/>
            <person name="Chica C."/>
            <person name="Szarzynska B."/>
            <person name="Zytnicki M."/>
            <person name="Albani M.C."/>
            <person name="Kiefer C."/>
            <person name="Bergonzi S."/>
            <person name="Castaings L."/>
            <person name="Mateos J.L."/>
            <person name="Berns M.C."/>
            <person name="Bujdoso N."/>
            <person name="Piofczyk T."/>
            <person name="de Lorenzo L."/>
            <person name="Barrero-Sicilia C."/>
            <person name="Mateos I."/>
            <person name="Piednoel M."/>
            <person name="Hagmann J."/>
            <person name="Chen-Min-Tao R."/>
            <person name="Iglesias-Fernandez R."/>
            <person name="Schuster S.C."/>
            <person name="Alonso-Blanco C."/>
            <person name="Roudier F."/>
            <person name="Carbonero P."/>
            <person name="Paz-Ares J."/>
            <person name="Davis S.J."/>
            <person name="Pecinka A."/>
            <person name="Quesneville H."/>
            <person name="Colot V."/>
            <person name="Lysak M.A."/>
            <person name="Weigel D."/>
            <person name="Coupland G."/>
            <person name="Schneeberger K."/>
        </authorList>
    </citation>
    <scope>NUCLEOTIDE SEQUENCE [LARGE SCALE GENOMIC DNA]</scope>
    <source>
        <strain evidence="3">cv. Pajares</strain>
    </source>
</reference>